<evidence type="ECO:0000259" key="4">
    <source>
        <dbReference type="PROSITE" id="PS51000"/>
    </source>
</evidence>
<dbReference type="Gene3D" id="3.40.50.1360">
    <property type="match status" value="1"/>
</dbReference>
<dbReference type="PANTHER" id="PTHR30363:SF44">
    <property type="entry name" value="AGA OPERON TRANSCRIPTIONAL REPRESSOR-RELATED"/>
    <property type="match status" value="1"/>
</dbReference>
<dbReference type="InterPro" id="IPR050313">
    <property type="entry name" value="Carb_Metab_HTH_regulators"/>
</dbReference>
<keyword evidence="6" id="KW-1185">Reference proteome</keyword>
<dbReference type="Pfam" id="PF08220">
    <property type="entry name" value="HTH_DeoR"/>
    <property type="match status" value="1"/>
</dbReference>
<evidence type="ECO:0000256" key="2">
    <source>
        <dbReference type="ARBA" id="ARBA00023125"/>
    </source>
</evidence>
<keyword evidence="1" id="KW-0805">Transcription regulation</keyword>
<dbReference type="Gene3D" id="1.10.10.10">
    <property type="entry name" value="Winged helix-like DNA-binding domain superfamily/Winged helix DNA-binding domain"/>
    <property type="match status" value="1"/>
</dbReference>
<dbReference type="InterPro" id="IPR018356">
    <property type="entry name" value="Tscrpt_reg_HTH_DeoR_CS"/>
</dbReference>
<dbReference type="PROSITE" id="PS51000">
    <property type="entry name" value="HTH_DEOR_2"/>
    <property type="match status" value="1"/>
</dbReference>
<gene>
    <name evidence="5" type="ORF">J2S15_002001</name>
</gene>
<evidence type="ECO:0000313" key="6">
    <source>
        <dbReference type="Proteomes" id="UP001230220"/>
    </source>
</evidence>
<organism evidence="5 6">
    <name type="scientific">Breznakia pachnodae</name>
    <dbReference type="NCBI Taxonomy" id="265178"/>
    <lineage>
        <taxon>Bacteria</taxon>
        <taxon>Bacillati</taxon>
        <taxon>Bacillota</taxon>
        <taxon>Erysipelotrichia</taxon>
        <taxon>Erysipelotrichales</taxon>
        <taxon>Erysipelotrichaceae</taxon>
        <taxon>Breznakia</taxon>
    </lineage>
</organism>
<evidence type="ECO:0000256" key="1">
    <source>
        <dbReference type="ARBA" id="ARBA00023015"/>
    </source>
</evidence>
<dbReference type="PRINTS" id="PR00037">
    <property type="entry name" value="HTHLACR"/>
</dbReference>
<feature type="domain" description="HTH deoR-type" evidence="4">
    <location>
        <begin position="3"/>
        <end position="58"/>
    </location>
</feature>
<dbReference type="RefSeq" id="WP_307407820.1">
    <property type="nucleotide sequence ID" value="NZ_JAUSUR010000003.1"/>
</dbReference>
<dbReference type="PANTHER" id="PTHR30363">
    <property type="entry name" value="HTH-TYPE TRANSCRIPTIONAL REGULATOR SRLR-RELATED"/>
    <property type="match status" value="1"/>
</dbReference>
<evidence type="ECO:0000313" key="5">
    <source>
        <dbReference type="EMBL" id="MDQ0361254.1"/>
    </source>
</evidence>
<dbReference type="EMBL" id="JAUSUR010000003">
    <property type="protein sequence ID" value="MDQ0361254.1"/>
    <property type="molecule type" value="Genomic_DNA"/>
</dbReference>
<comment type="caution">
    <text evidence="5">The sequence shown here is derived from an EMBL/GenBank/DDBJ whole genome shotgun (WGS) entry which is preliminary data.</text>
</comment>
<dbReference type="InterPro" id="IPR014036">
    <property type="entry name" value="DeoR-like_C"/>
</dbReference>
<evidence type="ECO:0000256" key="3">
    <source>
        <dbReference type="ARBA" id="ARBA00023163"/>
    </source>
</evidence>
<dbReference type="SMART" id="SM00420">
    <property type="entry name" value="HTH_DEOR"/>
    <property type="match status" value="1"/>
</dbReference>
<proteinExistence type="predicted"/>
<keyword evidence="2" id="KW-0238">DNA-binding</keyword>
<dbReference type="SMART" id="SM01134">
    <property type="entry name" value="DeoRC"/>
    <property type="match status" value="1"/>
</dbReference>
<dbReference type="Pfam" id="PF00455">
    <property type="entry name" value="DeoRC"/>
    <property type="match status" value="1"/>
</dbReference>
<dbReference type="InterPro" id="IPR036390">
    <property type="entry name" value="WH_DNA-bd_sf"/>
</dbReference>
<dbReference type="InterPro" id="IPR036388">
    <property type="entry name" value="WH-like_DNA-bd_sf"/>
</dbReference>
<keyword evidence="3" id="KW-0804">Transcription</keyword>
<sequence>MLASERFIYILDQLEQSGVITLKAICQQLNASESTIRRDFEELEKQNKLKRVHGGATKVSLGTLTDDKELTMQQKSGINIDAKKKICRYSASLVQDGDCIFIDGGTTLMFLTDYLEGKRVKIVTHNNFVKIKEGSTLELIRVGGNYMPRYNMNIGSIALQTVEMFNFDYAFIGCAGVDVVEGIAYTAEMGSAQIKSAAMKQSLKKYLLIDSAKMDTRGFYKFSTIKEFDGVVMDAFGAKYKKPANLIIAE</sequence>
<dbReference type="InterPro" id="IPR001034">
    <property type="entry name" value="DeoR_HTH"/>
</dbReference>
<dbReference type="SUPFAM" id="SSF100950">
    <property type="entry name" value="NagB/RpiA/CoA transferase-like"/>
    <property type="match status" value="1"/>
</dbReference>
<protein>
    <submittedName>
        <fullName evidence="5">DeoR/GlpR family transcriptional regulator of sugar metabolism</fullName>
    </submittedName>
</protein>
<reference evidence="5 6" key="1">
    <citation type="submission" date="2023-07" db="EMBL/GenBank/DDBJ databases">
        <title>Genomic Encyclopedia of Type Strains, Phase IV (KMG-IV): sequencing the most valuable type-strain genomes for metagenomic binning, comparative biology and taxonomic classification.</title>
        <authorList>
            <person name="Goeker M."/>
        </authorList>
    </citation>
    <scope>NUCLEOTIDE SEQUENCE [LARGE SCALE GENOMIC DNA]</scope>
    <source>
        <strain evidence="5 6">DSM 16784</strain>
    </source>
</reference>
<dbReference type="Proteomes" id="UP001230220">
    <property type="component" value="Unassembled WGS sequence"/>
</dbReference>
<name>A0ABU0E2Z5_9FIRM</name>
<accession>A0ABU0E2Z5</accession>
<dbReference type="PROSITE" id="PS00894">
    <property type="entry name" value="HTH_DEOR_1"/>
    <property type="match status" value="1"/>
</dbReference>
<dbReference type="SUPFAM" id="SSF46785">
    <property type="entry name" value="Winged helix' DNA-binding domain"/>
    <property type="match status" value="1"/>
</dbReference>
<dbReference type="InterPro" id="IPR037171">
    <property type="entry name" value="NagB/RpiA_transferase-like"/>
</dbReference>